<feature type="compositionally biased region" description="Polar residues" evidence="1">
    <location>
        <begin position="1"/>
        <end position="13"/>
    </location>
</feature>
<reference evidence="3" key="3">
    <citation type="journal article" date="2016" name="Gigascience">
        <title>De novo construction of an expanded transcriptome assembly for the western tarnished plant bug, Lygus hesperus.</title>
        <authorList>
            <person name="Tassone E.E."/>
            <person name="Geib S.M."/>
            <person name="Hall B."/>
            <person name="Fabrick J.A."/>
            <person name="Brent C.S."/>
            <person name="Hull J.J."/>
        </authorList>
    </citation>
    <scope>NUCLEOTIDE SEQUENCE</scope>
</reference>
<dbReference type="AlphaFoldDB" id="A0A0A9X0C6"/>
<evidence type="ECO:0000313" key="3">
    <source>
        <dbReference type="EMBL" id="JAQ10586.1"/>
    </source>
</evidence>
<sequence>MHTKPISTGSIMSKDSPAVTNHHYEDPNLMHLNETSQGEAASMIMTGMSGLQSRFHSSSPLPMSSHLSSTGESGGVLLDDVGRVGGVGVGANNKNASNDSITNTHATYYSISRSNATNIPGVDMGVSHKSNNSDTF</sequence>
<organism evidence="2">
    <name type="scientific">Lygus hesperus</name>
    <name type="common">Western plant bug</name>
    <dbReference type="NCBI Taxonomy" id="30085"/>
    <lineage>
        <taxon>Eukaryota</taxon>
        <taxon>Metazoa</taxon>
        <taxon>Ecdysozoa</taxon>
        <taxon>Arthropoda</taxon>
        <taxon>Hexapoda</taxon>
        <taxon>Insecta</taxon>
        <taxon>Pterygota</taxon>
        <taxon>Neoptera</taxon>
        <taxon>Paraneoptera</taxon>
        <taxon>Hemiptera</taxon>
        <taxon>Heteroptera</taxon>
        <taxon>Panheteroptera</taxon>
        <taxon>Cimicomorpha</taxon>
        <taxon>Miridae</taxon>
        <taxon>Mirini</taxon>
        <taxon>Lygus</taxon>
    </lineage>
</organism>
<name>A0A0A9X0C6_LYGHE</name>
<feature type="region of interest" description="Disordered" evidence="1">
    <location>
        <begin position="1"/>
        <end position="22"/>
    </location>
</feature>
<reference evidence="2" key="1">
    <citation type="journal article" date="2014" name="PLoS ONE">
        <title>Transcriptome-Based Identification of ABC Transporters in the Western Tarnished Plant Bug Lygus hesperus.</title>
        <authorList>
            <person name="Hull J.J."/>
            <person name="Chaney K."/>
            <person name="Geib S.M."/>
            <person name="Fabrick J.A."/>
            <person name="Brent C.S."/>
            <person name="Walsh D."/>
            <person name="Lavine L.C."/>
        </authorList>
    </citation>
    <scope>NUCLEOTIDE SEQUENCE</scope>
</reference>
<protein>
    <submittedName>
        <fullName evidence="2">Glucan 1,3-beta-glucosidase 2</fullName>
    </submittedName>
</protein>
<dbReference type="EMBL" id="GDHC01008043">
    <property type="protein sequence ID" value="JAQ10586.1"/>
    <property type="molecule type" value="Transcribed_RNA"/>
</dbReference>
<dbReference type="EMBL" id="GBHO01031366">
    <property type="protein sequence ID" value="JAG12238.1"/>
    <property type="molecule type" value="Transcribed_RNA"/>
</dbReference>
<evidence type="ECO:0000256" key="1">
    <source>
        <dbReference type="SAM" id="MobiDB-lite"/>
    </source>
</evidence>
<proteinExistence type="predicted"/>
<reference evidence="2" key="2">
    <citation type="submission" date="2014-07" db="EMBL/GenBank/DDBJ databases">
        <authorList>
            <person name="Hull J."/>
        </authorList>
    </citation>
    <scope>NUCLEOTIDE SEQUENCE</scope>
</reference>
<evidence type="ECO:0000313" key="2">
    <source>
        <dbReference type="EMBL" id="JAG12238.1"/>
    </source>
</evidence>
<feature type="compositionally biased region" description="Low complexity" evidence="1">
    <location>
        <begin position="56"/>
        <end position="74"/>
    </location>
</feature>
<feature type="region of interest" description="Disordered" evidence="1">
    <location>
        <begin position="52"/>
        <end position="74"/>
    </location>
</feature>
<gene>
    <name evidence="2" type="primary">EXG2</name>
    <name evidence="2" type="ORF">CM83_17043</name>
    <name evidence="3" type="ORF">g.844</name>
</gene>
<accession>A0A0A9X0C6</accession>